<evidence type="ECO:0000313" key="11">
    <source>
        <dbReference type="Proteomes" id="UP001597119"/>
    </source>
</evidence>
<keyword evidence="1 8" id="KW-0963">Cytoplasm</keyword>
<dbReference type="PANTHER" id="PTHR19136">
    <property type="entry name" value="MOLYBDENUM COFACTOR GUANYLYLTRANSFERASE"/>
    <property type="match status" value="1"/>
</dbReference>
<feature type="binding site" evidence="8">
    <location>
        <position position="77"/>
    </location>
    <ligand>
        <name>GTP</name>
        <dbReference type="ChEBI" id="CHEBI:37565"/>
    </ligand>
</feature>
<dbReference type="EMBL" id="JBHUDJ010000014">
    <property type="protein sequence ID" value="MFD1589156.1"/>
    <property type="molecule type" value="Genomic_DNA"/>
</dbReference>
<evidence type="ECO:0000256" key="3">
    <source>
        <dbReference type="ARBA" id="ARBA00022723"/>
    </source>
</evidence>
<dbReference type="Gene3D" id="3.90.550.10">
    <property type="entry name" value="Spore Coat Polysaccharide Biosynthesis Protein SpsA, Chain A"/>
    <property type="match status" value="1"/>
</dbReference>
<keyword evidence="10" id="KW-0548">Nucleotidyltransferase</keyword>
<dbReference type="InterPro" id="IPR029044">
    <property type="entry name" value="Nucleotide-diphossugar_trans"/>
</dbReference>
<dbReference type="Pfam" id="PF12804">
    <property type="entry name" value="NTP_transf_3"/>
    <property type="match status" value="1"/>
</dbReference>
<gene>
    <name evidence="8" type="primary">mobA</name>
    <name evidence="10" type="ORF">ACFR9U_19430</name>
</gene>
<feature type="binding site" evidence="8">
    <location>
        <position position="106"/>
    </location>
    <ligand>
        <name>GTP</name>
        <dbReference type="ChEBI" id="CHEBI:37565"/>
    </ligand>
</feature>
<dbReference type="GO" id="GO:0061603">
    <property type="term" value="F:molybdenum cofactor guanylyltransferase activity"/>
    <property type="evidence" value="ECO:0007669"/>
    <property type="project" value="UniProtKB-EC"/>
</dbReference>
<comment type="function">
    <text evidence="8">Transfers a GMP moiety from GTP to Mo-molybdopterin (Mo-MPT) cofactor (Moco or molybdenum cofactor) to form Mo-molybdopterin guanine dinucleotide (Mo-MGD) cofactor.</text>
</comment>
<keyword evidence="3 8" id="KW-0479">Metal-binding</keyword>
<evidence type="ECO:0000256" key="5">
    <source>
        <dbReference type="ARBA" id="ARBA00022842"/>
    </source>
</evidence>
<protein>
    <recommendedName>
        <fullName evidence="8">Probable molybdenum cofactor guanylyltransferase</fullName>
        <shortName evidence="8">MoCo guanylyltransferase</shortName>
        <ecNumber evidence="8">2.7.7.77</ecNumber>
    </recommendedName>
    <alternativeName>
        <fullName evidence="8">GTP:molybdopterin guanylyltransferase</fullName>
    </alternativeName>
    <alternativeName>
        <fullName evidence="8">Mo-MPT guanylyltransferase</fullName>
    </alternativeName>
    <alternativeName>
        <fullName evidence="8">Molybdopterin guanylyltransferase</fullName>
    </alternativeName>
    <alternativeName>
        <fullName evidence="8">Molybdopterin-guanine dinucleotide synthase</fullName>
        <shortName evidence="8">MGD synthase</shortName>
    </alternativeName>
</protein>
<dbReference type="GO" id="GO:0005737">
    <property type="term" value="C:cytoplasm"/>
    <property type="evidence" value="ECO:0007669"/>
    <property type="project" value="UniProtKB-SubCell"/>
</dbReference>
<comment type="domain">
    <text evidence="8">The N-terminal domain determines nucleotide recognition and specific binding, while the C-terminal domain determines the specific binding to the target protein.</text>
</comment>
<evidence type="ECO:0000256" key="4">
    <source>
        <dbReference type="ARBA" id="ARBA00022741"/>
    </source>
</evidence>
<evidence type="ECO:0000256" key="1">
    <source>
        <dbReference type="ARBA" id="ARBA00022490"/>
    </source>
</evidence>
<comment type="cofactor">
    <cofactor evidence="8">
        <name>Mg(2+)</name>
        <dbReference type="ChEBI" id="CHEBI:18420"/>
    </cofactor>
</comment>
<evidence type="ECO:0000313" key="10">
    <source>
        <dbReference type="EMBL" id="MFD1589156.1"/>
    </source>
</evidence>
<comment type="similarity">
    <text evidence="8">Belongs to the MobA family.</text>
</comment>
<dbReference type="GO" id="GO:0046872">
    <property type="term" value="F:metal ion binding"/>
    <property type="evidence" value="ECO:0007669"/>
    <property type="project" value="UniProtKB-KW"/>
</dbReference>
<dbReference type="CDD" id="cd02503">
    <property type="entry name" value="MobA"/>
    <property type="match status" value="1"/>
</dbReference>
<comment type="caution">
    <text evidence="10">The sequence shown here is derived from an EMBL/GenBank/DDBJ whole genome shotgun (WGS) entry which is preliminary data.</text>
</comment>
<evidence type="ECO:0000259" key="9">
    <source>
        <dbReference type="Pfam" id="PF12804"/>
    </source>
</evidence>
<keyword evidence="5 8" id="KW-0460">Magnesium</keyword>
<keyword evidence="7 8" id="KW-0501">Molybdenum cofactor biosynthesis</keyword>
<keyword evidence="2 8" id="KW-0808">Transferase</keyword>
<keyword evidence="11" id="KW-1185">Reference proteome</keyword>
<dbReference type="EC" id="2.7.7.77" evidence="8"/>
<accession>A0ABD6CHW9</accession>
<keyword evidence="4 8" id="KW-0547">Nucleotide-binding</keyword>
<dbReference type="SUPFAM" id="SSF53448">
    <property type="entry name" value="Nucleotide-diphospho-sugar transferases"/>
    <property type="match status" value="1"/>
</dbReference>
<evidence type="ECO:0000256" key="2">
    <source>
        <dbReference type="ARBA" id="ARBA00022679"/>
    </source>
</evidence>
<evidence type="ECO:0000256" key="6">
    <source>
        <dbReference type="ARBA" id="ARBA00023134"/>
    </source>
</evidence>
<dbReference type="RefSeq" id="WP_247378804.1">
    <property type="nucleotide sequence ID" value="NZ_JALLGV010000005.1"/>
</dbReference>
<dbReference type="PANTHER" id="PTHR19136:SF81">
    <property type="entry name" value="MOLYBDENUM COFACTOR GUANYLYLTRANSFERASE"/>
    <property type="match status" value="1"/>
</dbReference>
<organism evidence="10 11">
    <name type="scientific">Halorientalis brevis</name>
    <dbReference type="NCBI Taxonomy" id="1126241"/>
    <lineage>
        <taxon>Archaea</taxon>
        <taxon>Methanobacteriati</taxon>
        <taxon>Methanobacteriota</taxon>
        <taxon>Stenosarchaea group</taxon>
        <taxon>Halobacteria</taxon>
        <taxon>Halobacteriales</taxon>
        <taxon>Haloarculaceae</taxon>
        <taxon>Halorientalis</taxon>
    </lineage>
</organism>
<dbReference type="GO" id="GO:0006777">
    <property type="term" value="P:Mo-molybdopterin cofactor biosynthetic process"/>
    <property type="evidence" value="ECO:0007669"/>
    <property type="project" value="UniProtKB-KW"/>
</dbReference>
<comment type="caution">
    <text evidence="8">Lacks conserved residue(s) required for the propagation of feature annotation.</text>
</comment>
<dbReference type="InterPro" id="IPR025877">
    <property type="entry name" value="MobA-like_NTP_Trfase"/>
</dbReference>
<evidence type="ECO:0000256" key="8">
    <source>
        <dbReference type="HAMAP-Rule" id="MF_00316"/>
    </source>
</evidence>
<feature type="binding site" evidence="8">
    <location>
        <position position="24"/>
    </location>
    <ligand>
        <name>GTP</name>
        <dbReference type="ChEBI" id="CHEBI:37565"/>
    </ligand>
</feature>
<dbReference type="AlphaFoldDB" id="A0ABD6CHW9"/>
<feature type="binding site" evidence="8">
    <location>
        <position position="106"/>
    </location>
    <ligand>
        <name>Mg(2+)</name>
        <dbReference type="ChEBI" id="CHEBI:18420"/>
    </ligand>
</feature>
<reference evidence="10 11" key="1">
    <citation type="journal article" date="2019" name="Int. J. Syst. Evol. Microbiol.">
        <title>The Global Catalogue of Microorganisms (GCM) 10K type strain sequencing project: providing services to taxonomists for standard genome sequencing and annotation.</title>
        <authorList>
            <consortium name="The Broad Institute Genomics Platform"/>
            <consortium name="The Broad Institute Genome Sequencing Center for Infectious Disease"/>
            <person name="Wu L."/>
            <person name="Ma J."/>
        </authorList>
    </citation>
    <scope>NUCLEOTIDE SEQUENCE [LARGE SCALE GENOMIC DNA]</scope>
    <source>
        <strain evidence="10 11">CGMCC 1.12125</strain>
    </source>
</reference>
<feature type="binding site" evidence="8">
    <location>
        <begin position="11"/>
        <end position="13"/>
    </location>
    <ligand>
        <name>GTP</name>
        <dbReference type="ChEBI" id="CHEBI:37565"/>
    </ligand>
</feature>
<sequence>MTMETVTGVVLAGGDSDRFGDENKALATYDGETLIERVVASVTAVTDQPPLVAVRDRDQRTTLQRPLSTGHVEFVTDADGFQGPIAGFAAAASDASRPWLFACGCDMPLLSATAISWLGAFREPDVDAVVVQTDGGREPLHAFYRRSTVRRALSSLPTRAGLQALLGELEAVRTVRASQAPEAVAITDSLTNVNTRRELSTISD</sequence>
<keyword evidence="6 8" id="KW-0342">GTP-binding</keyword>
<name>A0ABD6CHW9_9EURY</name>
<dbReference type="HAMAP" id="MF_00316">
    <property type="entry name" value="MobA"/>
    <property type="match status" value="1"/>
</dbReference>
<dbReference type="GO" id="GO:0005525">
    <property type="term" value="F:GTP binding"/>
    <property type="evidence" value="ECO:0007669"/>
    <property type="project" value="UniProtKB-UniRule"/>
</dbReference>
<proteinExistence type="inferred from homology"/>
<feature type="domain" description="MobA-like NTP transferase" evidence="9">
    <location>
        <begin position="8"/>
        <end position="170"/>
    </location>
</feature>
<evidence type="ECO:0000256" key="7">
    <source>
        <dbReference type="ARBA" id="ARBA00023150"/>
    </source>
</evidence>
<comment type="subcellular location">
    <subcellularLocation>
        <location evidence="8">Cytoplasm</location>
    </subcellularLocation>
</comment>
<comment type="catalytic activity">
    <reaction evidence="8">
        <text>Mo-molybdopterin + GTP + H(+) = Mo-molybdopterin guanine dinucleotide + diphosphate</text>
        <dbReference type="Rhea" id="RHEA:34243"/>
        <dbReference type="ChEBI" id="CHEBI:15378"/>
        <dbReference type="ChEBI" id="CHEBI:33019"/>
        <dbReference type="ChEBI" id="CHEBI:37565"/>
        <dbReference type="ChEBI" id="CHEBI:71302"/>
        <dbReference type="ChEBI" id="CHEBI:71310"/>
        <dbReference type="EC" id="2.7.7.77"/>
    </reaction>
</comment>
<dbReference type="Proteomes" id="UP001597119">
    <property type="component" value="Unassembled WGS sequence"/>
</dbReference>
<dbReference type="InterPro" id="IPR013482">
    <property type="entry name" value="Molybde_CF_guanTrfase"/>
</dbReference>